<evidence type="ECO:0000313" key="2">
    <source>
        <dbReference type="EMBL" id="KAJ4351390.1"/>
    </source>
</evidence>
<accession>A0A9W8XHM6</accession>
<dbReference type="AlphaFoldDB" id="A0A9W8XHM6"/>
<feature type="region of interest" description="Disordered" evidence="1">
    <location>
        <begin position="1"/>
        <end position="130"/>
    </location>
</feature>
<sequence>MAPTENTKQRAGWQLLRRKANSKRPHAVADASEGLSPKRSGATLRNPFSRRKHLTPEASGLSEEQTPTPEGGSGVTKGKSRASSPTGRQRSFRAGPEYATISESQEVAGRSPPAATIQAKAVDAKASKSKPGRQFVGLRVALFWKRQPIDDLKELSVTIQTTGRVIRAQEWDPKHKSSALSIGKMADAELSPETKQLLETGAEEFHEFKREEEEKQMREEEEREELARIEEEMEVVDTRVVQQGPMLRRVQRLRPVASRTTLGTLDPRVSESTSMSATDGSIQAGASSTSSIAASRATEAGPSSRPSISGPVMERGPGFKRPSRMEERRCKPAPENADSGSFSAMSSWNASRLAEMGLSIGNADSSSSTFAKLSE</sequence>
<dbReference type="EMBL" id="JAPEUX010000005">
    <property type="protein sequence ID" value="KAJ4351390.1"/>
    <property type="molecule type" value="Genomic_DNA"/>
</dbReference>
<dbReference type="GeneID" id="80910262"/>
<protein>
    <submittedName>
        <fullName evidence="2">Uncharacterized protein</fullName>
    </submittedName>
</protein>
<keyword evidence="3" id="KW-1185">Reference proteome</keyword>
<dbReference type="RefSeq" id="XP_056069746.1">
    <property type="nucleotide sequence ID" value="XM_056215499.1"/>
</dbReference>
<feature type="compositionally biased region" description="Basic and acidic residues" evidence="1">
    <location>
        <begin position="323"/>
        <end position="332"/>
    </location>
</feature>
<feature type="region of interest" description="Disordered" evidence="1">
    <location>
        <begin position="244"/>
        <end position="345"/>
    </location>
</feature>
<gene>
    <name evidence="2" type="ORF">N0V89_006732</name>
</gene>
<dbReference type="Proteomes" id="UP001140513">
    <property type="component" value="Unassembled WGS sequence"/>
</dbReference>
<feature type="compositionally biased region" description="Basic residues" evidence="1">
    <location>
        <begin position="16"/>
        <end position="26"/>
    </location>
</feature>
<name>A0A9W8XHM6_9PLEO</name>
<proteinExistence type="predicted"/>
<comment type="caution">
    <text evidence="2">The sequence shown here is derived from an EMBL/GenBank/DDBJ whole genome shotgun (WGS) entry which is preliminary data.</text>
</comment>
<feature type="compositionally biased region" description="Low complexity" evidence="1">
    <location>
        <begin position="280"/>
        <end position="300"/>
    </location>
</feature>
<evidence type="ECO:0000256" key="1">
    <source>
        <dbReference type="SAM" id="MobiDB-lite"/>
    </source>
</evidence>
<feature type="region of interest" description="Disordered" evidence="1">
    <location>
        <begin position="207"/>
        <end position="226"/>
    </location>
</feature>
<reference evidence="2" key="1">
    <citation type="submission" date="2022-10" db="EMBL/GenBank/DDBJ databases">
        <title>Tapping the CABI collections for fungal endophytes: first genome assemblies for Collariella, Neodidymelliopsis, Ascochyta clinopodiicola, Didymella pomorum, Didymosphaeria variabile, Neocosmospora piperis and Neocucurbitaria cava.</title>
        <authorList>
            <person name="Hill R."/>
        </authorList>
    </citation>
    <scope>NUCLEOTIDE SEQUENCE</scope>
    <source>
        <strain evidence="2">IMI 356815</strain>
    </source>
</reference>
<feature type="compositionally biased region" description="Polar residues" evidence="1">
    <location>
        <begin position="270"/>
        <end position="279"/>
    </location>
</feature>
<evidence type="ECO:0000313" key="3">
    <source>
        <dbReference type="Proteomes" id="UP001140513"/>
    </source>
</evidence>
<organism evidence="2 3">
    <name type="scientific">Didymosphaeria variabile</name>
    <dbReference type="NCBI Taxonomy" id="1932322"/>
    <lineage>
        <taxon>Eukaryota</taxon>
        <taxon>Fungi</taxon>
        <taxon>Dikarya</taxon>
        <taxon>Ascomycota</taxon>
        <taxon>Pezizomycotina</taxon>
        <taxon>Dothideomycetes</taxon>
        <taxon>Pleosporomycetidae</taxon>
        <taxon>Pleosporales</taxon>
        <taxon>Massarineae</taxon>
        <taxon>Didymosphaeriaceae</taxon>
        <taxon>Didymosphaeria</taxon>
    </lineage>
</organism>